<accession>D9PHN7</accession>
<organism evidence="1">
    <name type="scientific">sediment metagenome</name>
    <dbReference type="NCBI Taxonomy" id="749907"/>
    <lineage>
        <taxon>unclassified sequences</taxon>
        <taxon>metagenomes</taxon>
        <taxon>ecological metagenomes</taxon>
    </lineage>
</organism>
<sequence length="182" mass="21174">MNTIDQVISLRIYQSDVRHDVRTTDPALARVIAWADQRPTVWRIVTGHWSKAFGLGSCEYIGWAQRSTAPEAILERARHFMDLVDHPGKWGHANSIFHWRAKFTLEHYLDQGFTGGFFQQHDANYPRSCLSLDYTPKTFEEVLDKFCAWMDPYYETVRVSVDHRTVRTFHEGRVQQCSPAKA</sequence>
<gene>
    <name evidence="1" type="ORF">LDC_1039</name>
</gene>
<dbReference type="AlphaFoldDB" id="D9PHN7"/>
<name>D9PHN7_9ZZZZ</name>
<reference evidence="1" key="2">
    <citation type="journal article" date="2011" name="Microb. Ecol.">
        <title>Taxonomic and Functional Metagenomic Profiling of the Microbial Community in the Anoxic Sediment of a Sub-saline Shallow Lake (Laguna de Carrizo, Central Spain).</title>
        <authorList>
            <person name="Ferrer M."/>
            <person name="Guazzaroni M.E."/>
            <person name="Richter M."/>
            <person name="Garcia-Salamanca A."/>
            <person name="Yarza P."/>
            <person name="Suarez-Suarez A."/>
            <person name="Solano J."/>
            <person name="Alcaide M."/>
            <person name="van Dillewijn P."/>
            <person name="Molina-Henares M.A."/>
            <person name="Lopez-Cortes N."/>
            <person name="Al-Ramahi Y."/>
            <person name="Guerrero C."/>
            <person name="Acosta A."/>
            <person name="de Eugenio L.I."/>
            <person name="Martinez V."/>
            <person name="Marques S."/>
            <person name="Rojo F."/>
            <person name="Santero E."/>
            <person name="Genilloud O."/>
            <person name="Perez-Perez J."/>
            <person name="Rossello-Mora R."/>
            <person name="Ramos J.L."/>
        </authorList>
    </citation>
    <scope>NUCLEOTIDE SEQUENCE</scope>
</reference>
<proteinExistence type="predicted"/>
<protein>
    <submittedName>
        <fullName evidence="1">Uncharacterized protein</fullName>
    </submittedName>
</protein>
<dbReference type="EMBL" id="ADZX01000380">
    <property type="protein sequence ID" value="EFK96927.1"/>
    <property type="molecule type" value="Genomic_DNA"/>
</dbReference>
<reference evidence="1" key="1">
    <citation type="submission" date="2010-07" db="EMBL/GenBank/DDBJ databases">
        <authorList>
            <consortium name="CONSOLIDER consortium CSD2007-00005"/>
            <person name="Guazzaroni M.-E."/>
            <person name="Richter M."/>
            <person name="Garcia-Salamanca A."/>
            <person name="Yarza P."/>
            <person name="Ferrer M."/>
        </authorList>
    </citation>
    <scope>NUCLEOTIDE SEQUENCE</scope>
</reference>
<comment type="caution">
    <text evidence="1">The sequence shown here is derived from an EMBL/GenBank/DDBJ whole genome shotgun (WGS) entry which is preliminary data.</text>
</comment>
<evidence type="ECO:0000313" key="1">
    <source>
        <dbReference type="EMBL" id="EFK96927.1"/>
    </source>
</evidence>